<proteinExistence type="predicted"/>
<dbReference type="EMBL" id="FPKR01000009">
    <property type="protein sequence ID" value="SFZ77556.1"/>
    <property type="molecule type" value="Genomic_DNA"/>
</dbReference>
<organism evidence="2 3">
    <name type="scientific">Chitinimonas taiwanensis DSM 18899</name>
    <dbReference type="NCBI Taxonomy" id="1121279"/>
    <lineage>
        <taxon>Bacteria</taxon>
        <taxon>Pseudomonadati</taxon>
        <taxon>Pseudomonadota</taxon>
        <taxon>Betaproteobacteria</taxon>
        <taxon>Neisseriales</taxon>
        <taxon>Chitinibacteraceae</taxon>
        <taxon>Chitinimonas</taxon>
    </lineage>
</organism>
<dbReference type="CDD" id="cd03468">
    <property type="entry name" value="PolY_like"/>
    <property type="match status" value="1"/>
</dbReference>
<sequence>MRSGLRRSAAQALAAQLQLARRQPEQEAALLANLATWALQFTPTVCLDPPAGLLLEIEGCLQYFQGLERLRSLISAGLAEMDLPVRLGLAPTPLAASWFALTADEAAPPCFDDWQHRLQQLPLAALPWPTAWQDSLRELGLRRLGELLQLPHAELALRFGSDFTQMLAQACGQQPDPRRPFIPPEHFARRLELNWHIEQVEALGFIARRLLQELAAFLLGRGLGVQQLRWQLGHEGGQRSELLVGLGQPTRAAEAMLAITRERLTRFTLPAAVHSVALLADSLHRLDGEALGLFGQGQAQADFQLLRARLAARLGEDAVRELHCVADHRPEHAWSSRPPATSAPSLRSERPGWLLPMPLALETRAERPWYGEPLTLLGRAERIESGWWDGASVARDYWQAEGPSGRRYWLYQQRLDGAWFLHGLFA</sequence>
<dbReference type="AlphaFoldDB" id="A0A1K2HL63"/>
<evidence type="ECO:0000313" key="2">
    <source>
        <dbReference type="EMBL" id="SFZ77556.1"/>
    </source>
</evidence>
<dbReference type="InterPro" id="IPR043502">
    <property type="entry name" value="DNA/RNA_pol_sf"/>
</dbReference>
<dbReference type="STRING" id="1121279.SAMN02745887_02488"/>
<reference evidence="2 3" key="1">
    <citation type="submission" date="2016-11" db="EMBL/GenBank/DDBJ databases">
        <authorList>
            <person name="Jaros S."/>
            <person name="Januszkiewicz K."/>
            <person name="Wedrychowicz H."/>
        </authorList>
    </citation>
    <scope>NUCLEOTIDE SEQUENCE [LARGE SCALE GENOMIC DNA]</scope>
    <source>
        <strain evidence="2 3">DSM 18899</strain>
    </source>
</reference>
<evidence type="ECO:0000313" key="3">
    <source>
        <dbReference type="Proteomes" id="UP000186513"/>
    </source>
</evidence>
<dbReference type="SUPFAM" id="SSF56672">
    <property type="entry name" value="DNA/RNA polymerases"/>
    <property type="match status" value="1"/>
</dbReference>
<gene>
    <name evidence="2" type="ORF">SAMN02745887_02488</name>
</gene>
<evidence type="ECO:0000256" key="1">
    <source>
        <dbReference type="ARBA" id="ARBA00022763"/>
    </source>
</evidence>
<dbReference type="PANTHER" id="PTHR35369:SF2">
    <property type="entry name" value="BLR3025 PROTEIN"/>
    <property type="match status" value="1"/>
</dbReference>
<name>A0A1K2HL63_9NEIS</name>
<dbReference type="InterPro" id="IPR050356">
    <property type="entry name" value="SulA_CellDiv_inhibitor"/>
</dbReference>
<dbReference type="Proteomes" id="UP000186513">
    <property type="component" value="Unassembled WGS sequence"/>
</dbReference>
<protein>
    <submittedName>
        <fullName evidence="2">Protein ImuB</fullName>
    </submittedName>
</protein>
<dbReference type="GO" id="GO:0006281">
    <property type="term" value="P:DNA repair"/>
    <property type="evidence" value="ECO:0007669"/>
    <property type="project" value="TreeGrafter"/>
</dbReference>
<accession>A0A1K2HL63</accession>
<dbReference type="PANTHER" id="PTHR35369">
    <property type="entry name" value="BLR3025 PROTEIN-RELATED"/>
    <property type="match status" value="1"/>
</dbReference>
<keyword evidence="1" id="KW-0227">DNA damage</keyword>
<keyword evidence="3" id="KW-1185">Reference proteome</keyword>